<keyword evidence="1" id="KW-0732">Signal</keyword>
<dbReference type="Proteomes" id="UP000251891">
    <property type="component" value="Unassembled WGS sequence"/>
</dbReference>
<evidence type="ECO:0000256" key="1">
    <source>
        <dbReference type="SAM" id="SignalP"/>
    </source>
</evidence>
<proteinExistence type="predicted"/>
<keyword evidence="4" id="KW-1185">Reference proteome</keyword>
<gene>
    <name evidence="3" type="ORF">DPM19_15375</name>
</gene>
<protein>
    <recommendedName>
        <fullName evidence="2">Pyrrolo-quinoline quinone repeat domain-containing protein</fullName>
    </recommendedName>
</protein>
<dbReference type="Gene3D" id="2.130.10.10">
    <property type="entry name" value="YVTN repeat-like/Quinoprotein amine dehydrogenase"/>
    <property type="match status" value="1"/>
</dbReference>
<feature type="domain" description="Pyrrolo-quinoline quinone repeat" evidence="2">
    <location>
        <begin position="43"/>
        <end position="224"/>
    </location>
</feature>
<feature type="chain" id="PRO_5039012884" description="Pyrrolo-quinoline quinone repeat domain-containing protein" evidence="1">
    <location>
        <begin position="26"/>
        <end position="461"/>
    </location>
</feature>
<evidence type="ECO:0000313" key="3">
    <source>
        <dbReference type="EMBL" id="RAY14345.1"/>
    </source>
</evidence>
<evidence type="ECO:0000313" key="4">
    <source>
        <dbReference type="Proteomes" id="UP000251891"/>
    </source>
</evidence>
<reference evidence="3 4" key="1">
    <citation type="submission" date="2018-06" db="EMBL/GenBank/DDBJ databases">
        <title>Actinomadura craniellae sp. nov. isolated from marine sponge Craniella sp.</title>
        <authorList>
            <person name="Li L."/>
            <person name="Xu Q.H."/>
            <person name="Lin H.W."/>
            <person name="Lu Y.H."/>
        </authorList>
    </citation>
    <scope>NUCLEOTIDE SEQUENCE [LARGE SCALE GENOMIC DNA]</scope>
    <source>
        <strain evidence="3 4">LHW63021</strain>
    </source>
</reference>
<dbReference type="PANTHER" id="PTHR34512">
    <property type="entry name" value="CELL SURFACE PROTEIN"/>
    <property type="match status" value="1"/>
</dbReference>
<feature type="signal peptide" evidence="1">
    <location>
        <begin position="1"/>
        <end position="25"/>
    </location>
</feature>
<name>A0A365H5H0_9ACTN</name>
<dbReference type="InterPro" id="IPR011047">
    <property type="entry name" value="Quinoprotein_ADH-like_sf"/>
</dbReference>
<dbReference type="InterPro" id="IPR015943">
    <property type="entry name" value="WD40/YVTN_repeat-like_dom_sf"/>
</dbReference>
<dbReference type="SUPFAM" id="SSF50998">
    <property type="entry name" value="Quinoprotein alcohol dehydrogenase-like"/>
    <property type="match status" value="1"/>
</dbReference>
<dbReference type="AlphaFoldDB" id="A0A365H5H0"/>
<dbReference type="PANTHER" id="PTHR34512:SF30">
    <property type="entry name" value="OUTER MEMBRANE PROTEIN ASSEMBLY FACTOR BAMB"/>
    <property type="match status" value="1"/>
</dbReference>
<dbReference type="OrthoDB" id="4541885at2"/>
<dbReference type="Pfam" id="PF13360">
    <property type="entry name" value="PQQ_2"/>
    <property type="match status" value="1"/>
</dbReference>
<dbReference type="EMBL" id="QLYX01000006">
    <property type="protein sequence ID" value="RAY14345.1"/>
    <property type="molecule type" value="Genomic_DNA"/>
</dbReference>
<evidence type="ECO:0000259" key="2">
    <source>
        <dbReference type="Pfam" id="PF13360"/>
    </source>
</evidence>
<dbReference type="InterPro" id="IPR002372">
    <property type="entry name" value="PQQ_rpt_dom"/>
</dbReference>
<sequence length="461" mass="48023">MPSCAHDRLLSASLSILLASCVLPAGGCTWSRRGVAVAGTGSWTDTEVNAVSRPAVGGGVTAVTGLRADGTLETAVFDPATGRRLWARPAALAGRPAAMGVQPPAVAGPAGRAVVVAVEPRRSARWPAALVARDARDGTQRWARPVGSTHGPTRCGGYVCAAESTARPDARFVVLDPATGRAVWWARGVAEMPWAEGRRAVLFRPGGRPVLEGRDLATGRRLWSFPVERAVGRGVRASDGWTFGALPGQGGGSPVLVGHVAPVWERPGRPAPPFGFFAVRVLDGRPLWARPRLLRAHPGAAVSVAPIGREVAADGGYGGFVRLDPRTGRVLGRVPADRAPSGAWWLALPDDPSRLGFLVREAPGTAYGAAGATPVPARGLRVWSFCTVEAAELPIRGQRGFFPPIPLCAYDLGTGRRVTAPGPPPAWFTGAAGGRRVWRDEGGALHTVTDGTGDLPGTHGN</sequence>
<comment type="caution">
    <text evidence="3">The sequence shown here is derived from an EMBL/GenBank/DDBJ whole genome shotgun (WGS) entry which is preliminary data.</text>
</comment>
<accession>A0A365H5H0</accession>
<organism evidence="3 4">
    <name type="scientific">Actinomadura craniellae</name>
    <dbReference type="NCBI Taxonomy" id="2231787"/>
    <lineage>
        <taxon>Bacteria</taxon>
        <taxon>Bacillati</taxon>
        <taxon>Actinomycetota</taxon>
        <taxon>Actinomycetes</taxon>
        <taxon>Streptosporangiales</taxon>
        <taxon>Thermomonosporaceae</taxon>
        <taxon>Actinomadura</taxon>
    </lineage>
</organism>
<dbReference type="Gene3D" id="2.40.10.480">
    <property type="match status" value="1"/>
</dbReference>